<dbReference type="SUPFAM" id="SSF47413">
    <property type="entry name" value="lambda repressor-like DNA-binding domains"/>
    <property type="match status" value="3"/>
</dbReference>
<dbReference type="FunFam" id="1.10.260.40:FF:000010">
    <property type="entry name" value="Cut-like homeobox 1a"/>
    <property type="match status" value="1"/>
</dbReference>
<feature type="compositionally biased region" description="Low complexity" evidence="15">
    <location>
        <begin position="554"/>
        <end position="571"/>
    </location>
</feature>
<dbReference type="SUPFAM" id="SSF46689">
    <property type="entry name" value="Homeodomain-like"/>
    <property type="match status" value="1"/>
</dbReference>
<dbReference type="GO" id="GO:0000977">
    <property type="term" value="F:RNA polymerase II transcription regulatory region sequence-specific DNA binding"/>
    <property type="evidence" value="ECO:0007669"/>
    <property type="project" value="TreeGrafter"/>
</dbReference>
<evidence type="ECO:0000259" key="17">
    <source>
        <dbReference type="PROSITE" id="PS51042"/>
    </source>
</evidence>
<evidence type="ECO:0000313" key="20">
    <source>
        <dbReference type="Proteomes" id="UP000002320"/>
    </source>
</evidence>
<evidence type="ECO:0000313" key="18">
    <source>
        <dbReference type="EMBL" id="EDS40792.1"/>
    </source>
</evidence>
<dbReference type="FunFam" id="1.10.260.40:FF:000027">
    <property type="entry name" value="Homeobox protein cut-like"/>
    <property type="match status" value="1"/>
</dbReference>
<dbReference type="KEGG" id="cqu:CpipJ_CPIJ014526"/>
<feature type="compositionally biased region" description="Basic and acidic residues" evidence="15">
    <location>
        <begin position="572"/>
        <end position="587"/>
    </location>
</feature>
<accession>B0X5A7</accession>
<comment type="subcellular location">
    <subcellularLocation>
        <location evidence="1 11 12">Nucleus</location>
    </subcellularLocation>
</comment>
<feature type="compositionally biased region" description="Low complexity" evidence="15">
    <location>
        <begin position="1044"/>
        <end position="1056"/>
    </location>
</feature>
<reference evidence="19" key="2">
    <citation type="submission" date="2021-02" db="UniProtKB">
        <authorList>
            <consortium name="EnsemblMetazoa"/>
        </authorList>
    </citation>
    <scope>IDENTIFICATION</scope>
    <source>
        <strain evidence="19">JHB</strain>
    </source>
</reference>
<dbReference type="InterPro" id="IPR010982">
    <property type="entry name" value="Lambda_DNA-bd_dom_sf"/>
</dbReference>
<feature type="compositionally biased region" description="Basic and acidic residues" evidence="15">
    <location>
        <begin position="1522"/>
        <end position="1534"/>
    </location>
</feature>
<dbReference type="InterPro" id="IPR009057">
    <property type="entry name" value="Homeodomain-like_sf"/>
</dbReference>
<feature type="compositionally biased region" description="Basic and acidic residues" evidence="15">
    <location>
        <begin position="298"/>
        <end position="312"/>
    </location>
</feature>
<evidence type="ECO:0000313" key="19">
    <source>
        <dbReference type="EnsemblMetazoa" id="CPIJ014526-PA"/>
    </source>
</evidence>
<feature type="region of interest" description="Disordered" evidence="15">
    <location>
        <begin position="701"/>
        <end position="736"/>
    </location>
</feature>
<dbReference type="SMART" id="SM01109">
    <property type="entry name" value="CUT"/>
    <property type="match status" value="3"/>
</dbReference>
<organism>
    <name type="scientific">Culex quinquefasciatus</name>
    <name type="common">Southern house mosquito</name>
    <name type="synonym">Culex pungens</name>
    <dbReference type="NCBI Taxonomy" id="7176"/>
    <lineage>
        <taxon>Eukaryota</taxon>
        <taxon>Metazoa</taxon>
        <taxon>Ecdysozoa</taxon>
        <taxon>Arthropoda</taxon>
        <taxon>Hexapoda</taxon>
        <taxon>Insecta</taxon>
        <taxon>Pterygota</taxon>
        <taxon>Neoptera</taxon>
        <taxon>Endopterygota</taxon>
        <taxon>Diptera</taxon>
        <taxon>Nematocera</taxon>
        <taxon>Culicoidea</taxon>
        <taxon>Culicidae</taxon>
        <taxon>Culicinae</taxon>
        <taxon>Culicini</taxon>
        <taxon>Culex</taxon>
        <taxon>Culex</taxon>
    </lineage>
</organism>
<proteinExistence type="inferred from homology"/>
<name>B0X5A7_CULQU</name>
<dbReference type="EnsemblMetazoa" id="CPIJ014526-RA">
    <property type="protein sequence ID" value="CPIJ014526-PA"/>
    <property type="gene ID" value="CPIJ014526"/>
</dbReference>
<reference evidence="18" key="1">
    <citation type="submission" date="2007-03" db="EMBL/GenBank/DDBJ databases">
        <title>Annotation of Culex pipiens quinquefasciatus.</title>
        <authorList>
            <consortium name="The Broad Institute Genome Sequencing Platform"/>
            <person name="Atkinson P.W."/>
            <person name="Hemingway J."/>
            <person name="Christensen B.M."/>
            <person name="Higgs S."/>
            <person name="Kodira C."/>
            <person name="Hannick L."/>
            <person name="Megy K."/>
            <person name="O'Leary S."/>
            <person name="Pearson M."/>
            <person name="Haas B.J."/>
            <person name="Mauceli E."/>
            <person name="Wortman J.R."/>
            <person name="Lee N.H."/>
            <person name="Guigo R."/>
            <person name="Stanke M."/>
            <person name="Alvarado L."/>
            <person name="Amedeo P."/>
            <person name="Antoine C.H."/>
            <person name="Arensburger P."/>
            <person name="Bidwell S.L."/>
            <person name="Crawford M."/>
            <person name="Camaro F."/>
            <person name="Devon K."/>
            <person name="Engels R."/>
            <person name="Hammond M."/>
            <person name="Howarth C."/>
            <person name="Koehrsen M."/>
            <person name="Lawson D."/>
            <person name="Montgomery P."/>
            <person name="Nene V."/>
            <person name="Nusbaum C."/>
            <person name="Puiu D."/>
            <person name="Romero-Severson J."/>
            <person name="Severson D.W."/>
            <person name="Shumway M."/>
            <person name="Sisk P."/>
            <person name="Stolte C."/>
            <person name="Zeng Q."/>
            <person name="Eisenstadt E."/>
            <person name="Fraser-Liggett C."/>
            <person name="Strausberg R."/>
            <person name="Galagan J."/>
            <person name="Birren B."/>
            <person name="Collins F.H."/>
        </authorList>
    </citation>
    <scope>NUCLEOTIDE SEQUENCE [LARGE SCALE GENOMIC DNA]</scope>
    <source>
        <strain evidence="18">JHB</strain>
    </source>
</reference>
<evidence type="ECO:0000256" key="8">
    <source>
        <dbReference type="ARBA" id="ARBA00023155"/>
    </source>
</evidence>
<keyword evidence="3" id="KW-0597">Phosphoprotein</keyword>
<comment type="similarity">
    <text evidence="2 13">Belongs to the CUT homeobox family.</text>
</comment>
<feature type="compositionally biased region" description="Low complexity" evidence="15">
    <location>
        <begin position="1064"/>
        <end position="1078"/>
    </location>
</feature>
<feature type="region of interest" description="Disordered" evidence="15">
    <location>
        <begin position="537"/>
        <end position="592"/>
    </location>
</feature>
<dbReference type="Proteomes" id="UP000002320">
    <property type="component" value="Unassembled WGS sequence"/>
</dbReference>
<evidence type="ECO:0000256" key="12">
    <source>
        <dbReference type="RuleBase" id="RU000682"/>
    </source>
</evidence>
<dbReference type="InterPro" id="IPR001356">
    <property type="entry name" value="HD"/>
</dbReference>
<keyword evidence="8 11" id="KW-0371">Homeobox</keyword>
<dbReference type="InParanoid" id="B0X5A7"/>
<dbReference type="GO" id="GO:0048699">
    <property type="term" value="P:generation of neurons"/>
    <property type="evidence" value="ECO:0007669"/>
    <property type="project" value="UniProtKB-ARBA"/>
</dbReference>
<dbReference type="GO" id="GO:0005634">
    <property type="term" value="C:nucleus"/>
    <property type="evidence" value="ECO:0007669"/>
    <property type="project" value="UniProtKB-SubCell"/>
</dbReference>
<evidence type="ECO:0000256" key="15">
    <source>
        <dbReference type="SAM" id="MobiDB-lite"/>
    </source>
</evidence>
<evidence type="ECO:0000256" key="13">
    <source>
        <dbReference type="RuleBase" id="RU361129"/>
    </source>
</evidence>
<feature type="region of interest" description="Disordered" evidence="15">
    <location>
        <begin position="1570"/>
        <end position="1650"/>
    </location>
</feature>
<feature type="region of interest" description="Disordered" evidence="15">
    <location>
        <begin position="1044"/>
        <end position="1147"/>
    </location>
</feature>
<feature type="compositionally biased region" description="Low complexity" evidence="15">
    <location>
        <begin position="702"/>
        <end position="724"/>
    </location>
</feature>
<feature type="region of interest" description="Disordered" evidence="15">
    <location>
        <begin position="283"/>
        <end position="354"/>
    </location>
</feature>
<dbReference type="CDD" id="cd00086">
    <property type="entry name" value="homeodomain"/>
    <property type="match status" value="1"/>
</dbReference>
<dbReference type="GO" id="GO:0048468">
    <property type="term" value="P:cell development"/>
    <property type="evidence" value="ECO:0007669"/>
    <property type="project" value="UniProtKB-ARBA"/>
</dbReference>
<evidence type="ECO:0000256" key="6">
    <source>
        <dbReference type="ARBA" id="ARBA00023054"/>
    </source>
</evidence>
<evidence type="ECO:0000256" key="5">
    <source>
        <dbReference type="ARBA" id="ARBA00023015"/>
    </source>
</evidence>
<feature type="domain" description="CUT" evidence="17">
    <location>
        <begin position="1158"/>
        <end position="1245"/>
    </location>
</feature>
<evidence type="ECO:0000256" key="11">
    <source>
        <dbReference type="PROSITE-ProRule" id="PRU00108"/>
    </source>
</evidence>
<feature type="region of interest" description="Disordered" evidence="15">
    <location>
        <begin position="782"/>
        <end position="804"/>
    </location>
</feature>
<dbReference type="PANTHER" id="PTHR14043:SF2">
    <property type="entry name" value="HOMEOBOX PROTEIN CUT"/>
    <property type="match status" value="1"/>
</dbReference>
<dbReference type="Pfam" id="PF02376">
    <property type="entry name" value="CUT"/>
    <property type="match status" value="3"/>
</dbReference>
<dbReference type="GO" id="GO:0000981">
    <property type="term" value="F:DNA-binding transcription factor activity, RNA polymerase II-specific"/>
    <property type="evidence" value="ECO:0007669"/>
    <property type="project" value="InterPro"/>
</dbReference>
<keyword evidence="5 13" id="KW-0805">Transcription regulation</keyword>
<dbReference type="FunCoup" id="B0X5A7">
    <property type="interactions" value="229"/>
</dbReference>
<keyword evidence="9 13" id="KW-0804">Transcription</keyword>
<evidence type="ECO:0000256" key="3">
    <source>
        <dbReference type="ARBA" id="ARBA00022553"/>
    </source>
</evidence>
<dbReference type="Pfam" id="PF00046">
    <property type="entry name" value="Homeodomain"/>
    <property type="match status" value="1"/>
</dbReference>
<feature type="region of interest" description="Disordered" evidence="15">
    <location>
        <begin position="1352"/>
        <end position="1372"/>
    </location>
</feature>
<evidence type="ECO:0000256" key="10">
    <source>
        <dbReference type="ARBA" id="ARBA00023242"/>
    </source>
</evidence>
<sequence>MTISALFEEVARLRTAIANIQESHNVQIQRLEDRLEEKRQHIVRLESRIEKQQDFDDLKKENNILRSVDLSTSHDSKQFQELLLERTKALAAQTEAIKSSNSEGSPSSGQPKPASSPAATSSCSTATTTIPTHAANACNASNDLLPVNNSSGSSSNGNAVSTSSISISTPAAISTTAASNNNNNINSISNSFVSSRRPSVTPSPSAIGPLVGPPAHVISGSNSLAQLSSFLPPPLQNVEQFGSFLGEEIVSTWRHGLELPPPPPGLAAAAVAAAARNHSQQLLMNHNHHPPPPPPTDLIHHEQDKASSHHDNNSSSASTPILQESSRHDELMNGGGLTPMRMSKSPLEDNNNTLLPLPNTGPSLIQGLPFQFQERGHFRFAEDLQLPPGAMVGRLGDSLIPKGDPMEAKLQEMLRYNMDKYANQNLDTLHISRRVRELLSVHNIGQRLFAKYVLGLSQGTVSELLSKPKPWDKLTEKGRDSYRKMHAWACDENAVLLLKSLIPKKGKEPGMPSFGRPEGSDMNDDRIQHILSEAQSMIKRDPPPGPHHPHPHPQLHQQLQLQQQLQLNSLDDSQHSDNDSKSPHSRDVQSPFAKDYLNRRAAMKKFSDNNDDIPQDKIAKIYQEEFSKLIRSPREFPNFLFPHFLGGGMPPMERPAQDDNIRMALEAYHRELAKLQQNAAAGTGIPSMPNISNLPNFLALHQQHQQQQQQQQQQQAAAQQQQQPPHHPTGLNGSVQDLSLPKEKQMAAAAGKLNGSMTDLESEIDAANKEVDDAMKHSAFSMVKPKPEPGTCTPTTTASSAPSPISNSILPPVIAPSEEFSVSASPLQRMASITNSLITQPPVTPHHSSQQRPLKAILPPITQQQFDLYNSLNTEDIVRRVKESLSQYSISQRLFGESVLGLSQGSVSDLLARPKPWHMLTQKGREPFIRMKMFLEDDNAVHKLVASQYKIAPEKLMRTGNYSGTPQIPGMMVKNMPPMPKMLSDSINKLQQDQKTLLQLQMSQMQQMPPTSQAQQMQQHQQQLHQQQLAAAAAAQHQAQQEAAAAAAAAAVRQPPSSQPSPVPSQTSQSSRQQPSPQTMLLTPPGIPPQHAITLQTPHGGGGGAPSDKKSSSIMMGIHSPQQQQQQHTPPSSGQPGPPPGVNSMRGALHQHISPTVYEMAALTQDLDTQVITTKIKEALLANNIGQKIFGEAVLGLSQGSVSELLSKPKPWHMLSIKGREPFIRMQLWLSDSNNVERLQMLKNERREASKRRRSTGPGAQDNSSDTSSNDTSEFYHSNSPGPGSVGSAAAPPNKKQRVLFSEEQKEALRLAFALDPYPNVQTIEFLATELGLSTRTITNWFHNHRMRLKQQVPHGQPSEPIPSRENQTGAPFDPVQFRVLLSQRLMEIQKERLGLSGVPLPYPPYFAANPNLAALIGRGFIPGDVDLAALNKAVSEQMSGLDLSMPSSVKREGEEDYEEDGDHDGESHVSDSESMNDNRGGDGTDDQHSVSGLSLASLHAMSRISRRKPAAPQWVNPDWQADDKKSNIPGGEKKDAADIINGVCVLQPDNVPSVQQRFVAAMAAAAAAVAAAASGSDHDDQDDARSTHSRQSGEEQREVGEEEGRAEKDASGSAAAAATTVENSGDNSEKEVQVKTELMEEGGGERWEY</sequence>
<feature type="compositionally biased region" description="Low complexity" evidence="15">
    <location>
        <begin position="99"/>
        <end position="125"/>
    </location>
</feature>
<feature type="region of interest" description="Disordered" evidence="15">
    <location>
        <begin position="1440"/>
        <end position="1491"/>
    </location>
</feature>
<feature type="compositionally biased region" description="Basic and acidic residues" evidence="15">
    <location>
        <begin position="1480"/>
        <end position="1489"/>
    </location>
</feature>
<evidence type="ECO:0000256" key="9">
    <source>
        <dbReference type="ARBA" id="ARBA00023163"/>
    </source>
</evidence>
<feature type="region of interest" description="Disordered" evidence="15">
    <location>
        <begin position="504"/>
        <end position="523"/>
    </location>
</feature>
<dbReference type="SMART" id="SM00389">
    <property type="entry name" value="HOX"/>
    <property type="match status" value="1"/>
</dbReference>
<dbReference type="PROSITE" id="PS00027">
    <property type="entry name" value="HOMEOBOX_1"/>
    <property type="match status" value="1"/>
</dbReference>
<feature type="compositionally biased region" description="Low complexity" evidence="15">
    <location>
        <begin position="789"/>
        <end position="804"/>
    </location>
</feature>
<feature type="coiled-coil region" evidence="14">
    <location>
        <begin position="750"/>
        <end position="777"/>
    </location>
</feature>
<dbReference type="PROSITE" id="PS50071">
    <property type="entry name" value="HOMEOBOX_2"/>
    <property type="match status" value="1"/>
</dbReference>
<feature type="compositionally biased region" description="Acidic residues" evidence="15">
    <location>
        <begin position="1455"/>
        <end position="1464"/>
    </location>
</feature>
<evidence type="ECO:0000256" key="4">
    <source>
        <dbReference type="ARBA" id="ARBA00022737"/>
    </source>
</evidence>
<dbReference type="OMA" id="QAMQSMD"/>
<feature type="compositionally biased region" description="Low complexity" evidence="15">
    <location>
        <begin position="1262"/>
        <end position="1273"/>
    </location>
</feature>
<feature type="DNA-binding region" description="Homeobox" evidence="11">
    <location>
        <begin position="1294"/>
        <end position="1353"/>
    </location>
</feature>
<evidence type="ECO:0000256" key="7">
    <source>
        <dbReference type="ARBA" id="ARBA00023125"/>
    </source>
</evidence>
<dbReference type="FunFam" id="1.10.260.40:FF:000004">
    <property type="entry name" value="Cut-like homeobox 1a"/>
    <property type="match status" value="1"/>
</dbReference>
<feature type="domain" description="CUT" evidence="17">
    <location>
        <begin position="417"/>
        <end position="504"/>
    </location>
</feature>
<feature type="region of interest" description="Disordered" evidence="15">
    <location>
        <begin position="1505"/>
        <end position="1534"/>
    </location>
</feature>
<dbReference type="eggNOG" id="KOG2252">
    <property type="taxonomic scope" value="Eukaryota"/>
</dbReference>
<feature type="domain" description="CUT" evidence="17">
    <location>
        <begin position="863"/>
        <end position="950"/>
    </location>
</feature>
<protein>
    <recommendedName>
        <fullName evidence="13">Homeobox protein cut-like</fullName>
    </recommendedName>
</protein>
<dbReference type="STRING" id="7176.B0X5A7"/>
<evidence type="ECO:0000256" key="1">
    <source>
        <dbReference type="ARBA" id="ARBA00004123"/>
    </source>
</evidence>
<feature type="region of interest" description="Disordered" evidence="15">
    <location>
        <begin position="1246"/>
        <end position="1295"/>
    </location>
</feature>
<dbReference type="Gene3D" id="1.10.260.40">
    <property type="entry name" value="lambda repressor-like DNA-binding domains"/>
    <property type="match status" value="3"/>
</dbReference>
<dbReference type="PROSITE" id="PS51042">
    <property type="entry name" value="CUT"/>
    <property type="match status" value="3"/>
</dbReference>
<dbReference type="FunFam" id="1.10.10.60:FF:000298">
    <property type="entry name" value="Homeobox protein cut-like"/>
    <property type="match status" value="1"/>
</dbReference>
<feature type="compositionally biased region" description="Low complexity" evidence="15">
    <location>
        <begin position="1120"/>
        <end position="1135"/>
    </location>
</feature>
<dbReference type="EMBL" id="DS232373">
    <property type="protein sequence ID" value="EDS40792.1"/>
    <property type="molecule type" value="Genomic_DNA"/>
</dbReference>
<dbReference type="VEuPathDB" id="VectorBase:CPIJ014526"/>
<keyword evidence="20" id="KW-1185">Reference proteome</keyword>
<evidence type="ECO:0000259" key="16">
    <source>
        <dbReference type="PROSITE" id="PS50071"/>
    </source>
</evidence>
<dbReference type="HOGENOM" id="CLU_001394_0_0_1"/>
<keyword evidence="10 11" id="KW-0539">Nucleus</keyword>
<evidence type="ECO:0000256" key="14">
    <source>
        <dbReference type="SAM" id="Coils"/>
    </source>
</evidence>
<gene>
    <name evidence="19" type="primary">6047825</name>
    <name evidence="18" type="ORF">CpipJ_CPIJ014526</name>
</gene>
<dbReference type="Gene3D" id="1.10.10.60">
    <property type="entry name" value="Homeodomain-like"/>
    <property type="match status" value="1"/>
</dbReference>
<feature type="domain" description="Homeobox" evidence="16">
    <location>
        <begin position="1292"/>
        <end position="1352"/>
    </location>
</feature>
<feature type="region of interest" description="Disordered" evidence="15">
    <location>
        <begin position="1003"/>
        <end position="1022"/>
    </location>
</feature>
<dbReference type="InterPro" id="IPR017970">
    <property type="entry name" value="Homeobox_CS"/>
</dbReference>
<dbReference type="VEuPathDB" id="VectorBase:CQUJHB015105"/>
<dbReference type="InterPro" id="IPR003350">
    <property type="entry name" value="CUT_dom"/>
</dbReference>
<dbReference type="OrthoDB" id="10257567at2759"/>
<keyword evidence="7 11" id="KW-0238">DNA-binding</keyword>
<feature type="compositionally biased region" description="Basic and acidic residues" evidence="15">
    <location>
        <begin position="1584"/>
        <end position="1611"/>
    </location>
</feature>
<dbReference type="PANTHER" id="PTHR14043">
    <property type="entry name" value="CCAAT DISPLACEMENT PROTEIN-RELATED"/>
    <property type="match status" value="1"/>
</dbReference>
<feature type="compositionally biased region" description="Basic and acidic residues" evidence="15">
    <location>
        <begin position="1628"/>
        <end position="1650"/>
    </location>
</feature>
<keyword evidence="4" id="KW-0677">Repeat</keyword>
<evidence type="ECO:0000256" key="2">
    <source>
        <dbReference type="ARBA" id="ARBA00008190"/>
    </source>
</evidence>
<feature type="coiled-coil region" evidence="14">
    <location>
        <begin position="3"/>
        <end position="48"/>
    </location>
</feature>
<keyword evidence="6 14" id="KW-0175">Coiled coil</keyword>
<feature type="region of interest" description="Disordered" evidence="15">
    <location>
        <begin position="94"/>
        <end position="125"/>
    </location>
</feature>